<name>A0A1R3GF47_COCAP</name>
<sequence length="306" mass="34517">MVVKAKADELNKLWWFLTPFTPNMWLAVVALITFSGFTIWKIEGQYDYGHGPSWIEALLFFGQRQLPRNNLTYLVMVPRLFLFLVLISVYTSTLTSMITSSLETDQASCFDIQNLIKTNASIGCDKNKFKYLVRILGFQSKNIKDISESSIDDYEKALSNGNIEAAFFSVAYGELFLAKFRKGFSAWEPIRGSTSSTMVFPRGSPFVKEMSKLNEMPNVIVSLPDCSSSTVNGSKSSGIGPGPFLGLFILCDGASALALFIMLIRLIIKRCEGLWIQRMLLGRGFWICFTTLFSRNQRGKEIQFRL</sequence>
<proteinExistence type="predicted"/>
<dbReference type="EMBL" id="AWWV01014468">
    <property type="protein sequence ID" value="OMO56702.1"/>
    <property type="molecule type" value="Genomic_DNA"/>
</dbReference>
<dbReference type="STRING" id="210143.A0A1R3GF47"/>
<gene>
    <name evidence="2" type="ORF">CCACVL1_26364</name>
</gene>
<keyword evidence="1" id="KW-0472">Membrane</keyword>
<dbReference type="Proteomes" id="UP000188268">
    <property type="component" value="Unassembled WGS sequence"/>
</dbReference>
<keyword evidence="1" id="KW-1133">Transmembrane helix</keyword>
<protein>
    <submittedName>
        <fullName evidence="2">Ionotropic glutamate receptor</fullName>
    </submittedName>
</protein>
<dbReference type="Gramene" id="OMO56702">
    <property type="protein sequence ID" value="OMO56702"/>
    <property type="gene ID" value="CCACVL1_26364"/>
</dbReference>
<dbReference type="SUPFAM" id="SSF53850">
    <property type="entry name" value="Periplasmic binding protein-like II"/>
    <property type="match status" value="1"/>
</dbReference>
<evidence type="ECO:0000256" key="1">
    <source>
        <dbReference type="SAM" id="Phobius"/>
    </source>
</evidence>
<reference evidence="2 3" key="1">
    <citation type="submission" date="2013-09" db="EMBL/GenBank/DDBJ databases">
        <title>Corchorus capsularis genome sequencing.</title>
        <authorList>
            <person name="Alam M."/>
            <person name="Haque M.S."/>
            <person name="Islam M.S."/>
            <person name="Emdad E.M."/>
            <person name="Islam M.M."/>
            <person name="Ahmed B."/>
            <person name="Halim A."/>
            <person name="Hossen Q.M.M."/>
            <person name="Hossain M.Z."/>
            <person name="Ahmed R."/>
            <person name="Khan M.M."/>
            <person name="Islam R."/>
            <person name="Rashid M.M."/>
            <person name="Khan S.A."/>
            <person name="Rahman M.S."/>
            <person name="Alam M."/>
        </authorList>
    </citation>
    <scope>NUCLEOTIDE SEQUENCE [LARGE SCALE GENOMIC DNA]</scope>
    <source>
        <strain evidence="3">cv. CVL-1</strain>
        <tissue evidence="2">Whole seedling</tissue>
    </source>
</reference>
<feature type="transmembrane region" description="Helical" evidence="1">
    <location>
        <begin position="71"/>
        <end position="90"/>
    </location>
</feature>
<comment type="caution">
    <text evidence="2">The sequence shown here is derived from an EMBL/GenBank/DDBJ whole genome shotgun (WGS) entry which is preliminary data.</text>
</comment>
<dbReference type="OMA" id="FGSHMSE"/>
<dbReference type="InterPro" id="IPR015683">
    <property type="entry name" value="Ionotropic_Glu_rcpt"/>
</dbReference>
<keyword evidence="3" id="KW-1185">Reference proteome</keyword>
<dbReference type="OrthoDB" id="999866at2759"/>
<dbReference type="PANTHER" id="PTHR18966">
    <property type="entry name" value="IONOTROPIC GLUTAMATE RECEPTOR"/>
    <property type="match status" value="1"/>
</dbReference>
<dbReference type="Gene3D" id="1.10.287.70">
    <property type="match status" value="1"/>
</dbReference>
<organism evidence="2 3">
    <name type="scientific">Corchorus capsularis</name>
    <name type="common">Jute</name>
    <dbReference type="NCBI Taxonomy" id="210143"/>
    <lineage>
        <taxon>Eukaryota</taxon>
        <taxon>Viridiplantae</taxon>
        <taxon>Streptophyta</taxon>
        <taxon>Embryophyta</taxon>
        <taxon>Tracheophyta</taxon>
        <taxon>Spermatophyta</taxon>
        <taxon>Magnoliopsida</taxon>
        <taxon>eudicotyledons</taxon>
        <taxon>Gunneridae</taxon>
        <taxon>Pentapetalae</taxon>
        <taxon>rosids</taxon>
        <taxon>malvids</taxon>
        <taxon>Malvales</taxon>
        <taxon>Malvaceae</taxon>
        <taxon>Grewioideae</taxon>
        <taxon>Apeibeae</taxon>
        <taxon>Corchorus</taxon>
    </lineage>
</organism>
<evidence type="ECO:0000313" key="3">
    <source>
        <dbReference type="Proteomes" id="UP000188268"/>
    </source>
</evidence>
<keyword evidence="2" id="KW-0675">Receptor</keyword>
<dbReference type="AlphaFoldDB" id="A0A1R3GF47"/>
<accession>A0A1R3GF47</accession>
<evidence type="ECO:0000313" key="2">
    <source>
        <dbReference type="EMBL" id="OMO56702.1"/>
    </source>
</evidence>
<feature type="transmembrane region" description="Helical" evidence="1">
    <location>
        <begin position="20"/>
        <end position="40"/>
    </location>
</feature>
<keyword evidence="1" id="KW-0812">Transmembrane</keyword>
<feature type="transmembrane region" description="Helical" evidence="1">
    <location>
        <begin position="244"/>
        <end position="268"/>
    </location>
</feature>